<accession>A0A820A2S0</accession>
<keyword evidence="1 2" id="KW-0732">Signal</keyword>
<feature type="signal peptide" evidence="2">
    <location>
        <begin position="1"/>
        <end position="15"/>
    </location>
</feature>
<dbReference type="EMBL" id="CAJNOE010002668">
    <property type="protein sequence ID" value="CAF1489775.1"/>
    <property type="molecule type" value="Genomic_DNA"/>
</dbReference>
<dbReference type="AlphaFoldDB" id="A0A820A2S0"/>
<name>A0A820A2S0_9BILA</name>
<reference evidence="4" key="1">
    <citation type="submission" date="2021-02" db="EMBL/GenBank/DDBJ databases">
        <authorList>
            <person name="Nowell W R."/>
        </authorList>
    </citation>
    <scope>NUCLEOTIDE SEQUENCE</scope>
</reference>
<sequence length="404" mass="43806">MGILTLMIGIPIVLSQRAITLSSQMESVELVTSSTTFVTTPINPSSTTVRDPKDHSVTFIPYIEYKNISSPTYITTGDINGDNHTDLVIVNEYVNVFFGDGNGMFTTQVQTPLPAKITYILVADCNGDNRQDLIAIYGLSAMASVLLGRDDKKFDTIINSSLDANPRESNFGQGPGWGAVGDFNGDNFLDLVITYHYAPRFYVLLGCGNGSFGSAIPYFASTYPTLPVVTDFNNDNYLDIMVTILESECVAVFFGYGNGTFQSGIPVETIRDPYAVVTADLNGDKNQDFVTSSEFYTSVISVTLGNGDGTFRSARFDLPPGGSLENSAVGDVNCDTYIDIIISNNNVNNLIYLGFGNGNFEAVTFNKTGSMTSFVLDDLNGDGHLDIITVNNILNTLNVFFNMC</sequence>
<evidence type="ECO:0000256" key="2">
    <source>
        <dbReference type="SAM" id="SignalP"/>
    </source>
</evidence>
<evidence type="ECO:0000313" key="3">
    <source>
        <dbReference type="EMBL" id="CAF1489775.1"/>
    </source>
</evidence>
<evidence type="ECO:0000313" key="5">
    <source>
        <dbReference type="Proteomes" id="UP000663868"/>
    </source>
</evidence>
<evidence type="ECO:0000313" key="4">
    <source>
        <dbReference type="EMBL" id="CAF4177012.1"/>
    </source>
</evidence>
<proteinExistence type="predicted"/>
<feature type="chain" id="PRO_5036236480" description="VCBS repeat-containing protein" evidence="2">
    <location>
        <begin position="16"/>
        <end position="404"/>
    </location>
</feature>
<comment type="caution">
    <text evidence="4">The sequence shown here is derived from an EMBL/GenBank/DDBJ whole genome shotgun (WGS) entry which is preliminary data.</text>
</comment>
<dbReference type="EMBL" id="CAJOBB010007055">
    <property type="protein sequence ID" value="CAF4177012.1"/>
    <property type="molecule type" value="Genomic_DNA"/>
</dbReference>
<dbReference type="Pfam" id="PF13517">
    <property type="entry name" value="FG-GAP_3"/>
    <property type="match status" value="3"/>
</dbReference>
<dbReference type="Proteomes" id="UP000663868">
    <property type="component" value="Unassembled WGS sequence"/>
</dbReference>
<dbReference type="PANTHER" id="PTHR46580:SF4">
    <property type="entry name" value="ATP_GTP-BINDING PROTEIN"/>
    <property type="match status" value="1"/>
</dbReference>
<gene>
    <name evidence="3" type="ORF">IZO911_LOCUS44424</name>
    <name evidence="4" type="ORF">KXQ929_LOCUS38727</name>
</gene>
<dbReference type="PANTHER" id="PTHR46580">
    <property type="entry name" value="SENSOR KINASE-RELATED"/>
    <property type="match status" value="1"/>
</dbReference>
<evidence type="ECO:0000256" key="1">
    <source>
        <dbReference type="ARBA" id="ARBA00022729"/>
    </source>
</evidence>
<dbReference type="SUPFAM" id="SSF69318">
    <property type="entry name" value="Integrin alpha N-terminal domain"/>
    <property type="match status" value="1"/>
</dbReference>
<dbReference type="Proteomes" id="UP000663860">
    <property type="component" value="Unassembled WGS sequence"/>
</dbReference>
<dbReference type="Gene3D" id="2.130.10.130">
    <property type="entry name" value="Integrin alpha, N-terminal"/>
    <property type="match status" value="2"/>
</dbReference>
<dbReference type="InterPro" id="IPR013517">
    <property type="entry name" value="FG-GAP"/>
</dbReference>
<protein>
    <recommendedName>
        <fullName evidence="6">VCBS repeat-containing protein</fullName>
    </recommendedName>
</protein>
<evidence type="ECO:0008006" key="6">
    <source>
        <dbReference type="Google" id="ProtNLM"/>
    </source>
</evidence>
<organism evidence="4 5">
    <name type="scientific">Adineta steineri</name>
    <dbReference type="NCBI Taxonomy" id="433720"/>
    <lineage>
        <taxon>Eukaryota</taxon>
        <taxon>Metazoa</taxon>
        <taxon>Spiralia</taxon>
        <taxon>Gnathifera</taxon>
        <taxon>Rotifera</taxon>
        <taxon>Eurotatoria</taxon>
        <taxon>Bdelloidea</taxon>
        <taxon>Adinetida</taxon>
        <taxon>Adinetidae</taxon>
        <taxon>Adineta</taxon>
    </lineage>
</organism>
<dbReference type="InterPro" id="IPR028994">
    <property type="entry name" value="Integrin_alpha_N"/>
</dbReference>